<dbReference type="Proteomes" id="UP000319210">
    <property type="component" value="Unassembled WGS sequence"/>
</dbReference>
<dbReference type="PANTHER" id="PTHR30055">
    <property type="entry name" value="HTH-TYPE TRANSCRIPTIONAL REGULATOR RUTR"/>
    <property type="match status" value="1"/>
</dbReference>
<dbReference type="PANTHER" id="PTHR30055:SF148">
    <property type="entry name" value="TETR-FAMILY TRANSCRIPTIONAL REGULATOR"/>
    <property type="match status" value="1"/>
</dbReference>
<evidence type="ECO:0000256" key="2">
    <source>
        <dbReference type="ARBA" id="ARBA00023125"/>
    </source>
</evidence>
<dbReference type="SUPFAM" id="SSF48498">
    <property type="entry name" value="Tetracyclin repressor-like, C-terminal domain"/>
    <property type="match status" value="1"/>
</dbReference>
<dbReference type="GO" id="GO:0003700">
    <property type="term" value="F:DNA-binding transcription factor activity"/>
    <property type="evidence" value="ECO:0007669"/>
    <property type="project" value="TreeGrafter"/>
</dbReference>
<keyword evidence="7" id="KW-1185">Reference proteome</keyword>
<reference evidence="6 7" key="1">
    <citation type="submission" date="2019-06" db="EMBL/GenBank/DDBJ databases">
        <title>Whole genome shotgun sequence of Streptomyces cacaoi subsp. cacaoi NBRC 12748.</title>
        <authorList>
            <person name="Hosoyama A."/>
            <person name="Uohara A."/>
            <person name="Ohji S."/>
            <person name="Ichikawa N."/>
        </authorList>
    </citation>
    <scope>NUCLEOTIDE SEQUENCE [LARGE SCALE GENOMIC DNA]</scope>
    <source>
        <strain evidence="6 7">NBRC 12748</strain>
    </source>
</reference>
<dbReference type="PROSITE" id="PS50977">
    <property type="entry name" value="HTH_TETR_2"/>
    <property type="match status" value="1"/>
</dbReference>
<dbReference type="AlphaFoldDB" id="A0A4Y3QSQ0"/>
<dbReference type="Gene3D" id="1.10.357.10">
    <property type="entry name" value="Tetracycline Repressor, domain 2"/>
    <property type="match status" value="1"/>
</dbReference>
<keyword evidence="1" id="KW-0805">Transcription regulation</keyword>
<dbReference type="InterPro" id="IPR001647">
    <property type="entry name" value="HTH_TetR"/>
</dbReference>
<evidence type="ECO:0000259" key="5">
    <source>
        <dbReference type="PROSITE" id="PS50977"/>
    </source>
</evidence>
<dbReference type="InterPro" id="IPR009057">
    <property type="entry name" value="Homeodomain-like_sf"/>
</dbReference>
<feature type="DNA-binding region" description="H-T-H motif" evidence="4">
    <location>
        <begin position="17"/>
        <end position="36"/>
    </location>
</feature>
<dbReference type="InterPro" id="IPR011075">
    <property type="entry name" value="TetR_C"/>
</dbReference>
<dbReference type="Pfam" id="PF00440">
    <property type="entry name" value="TetR_N"/>
    <property type="match status" value="1"/>
</dbReference>
<protein>
    <submittedName>
        <fullName evidence="6">TetR family transcriptional regulator</fullName>
    </submittedName>
</protein>
<keyword evidence="2 4" id="KW-0238">DNA-binding</keyword>
<evidence type="ECO:0000313" key="6">
    <source>
        <dbReference type="EMBL" id="GEB48436.1"/>
    </source>
</evidence>
<feature type="domain" description="HTH tetR-type" evidence="5">
    <location>
        <begin position="1"/>
        <end position="54"/>
    </location>
</feature>
<accession>A0A4Y3QSQ0</accession>
<evidence type="ECO:0000256" key="1">
    <source>
        <dbReference type="ARBA" id="ARBA00023015"/>
    </source>
</evidence>
<keyword evidence="3" id="KW-0804">Transcription</keyword>
<sequence length="191" mass="20678">MHEAVRSLLADGRTDLTVREIAELSGVHEVTIYRRWGSVETLVLDVATARLNEQAPFPDTGDLRDDLLTWAGAVASQLRRPDGFAFFRALTAAFSPALGDHADDDRLRSEDYVSSRVLELQRALDREAERGGSPPTAEMVLDLVLAPLYLRALWDYAPADDVEVLVDRALAAGRSSPGAGTPGPSGGRPRG</sequence>
<name>A0A4Y3QSQ0_STRCI</name>
<evidence type="ECO:0000256" key="3">
    <source>
        <dbReference type="ARBA" id="ARBA00023163"/>
    </source>
</evidence>
<dbReference type="Gene3D" id="1.10.10.60">
    <property type="entry name" value="Homeodomain-like"/>
    <property type="match status" value="1"/>
</dbReference>
<organism evidence="6 7">
    <name type="scientific">Streptomyces cacaoi</name>
    <dbReference type="NCBI Taxonomy" id="1898"/>
    <lineage>
        <taxon>Bacteria</taxon>
        <taxon>Bacillati</taxon>
        <taxon>Actinomycetota</taxon>
        <taxon>Actinomycetes</taxon>
        <taxon>Kitasatosporales</taxon>
        <taxon>Streptomycetaceae</taxon>
        <taxon>Streptomyces</taxon>
    </lineage>
</organism>
<comment type="caution">
    <text evidence="6">The sequence shown here is derived from an EMBL/GenBank/DDBJ whole genome shotgun (WGS) entry which is preliminary data.</text>
</comment>
<dbReference type="Pfam" id="PF16859">
    <property type="entry name" value="TetR_C_11"/>
    <property type="match status" value="1"/>
</dbReference>
<dbReference type="SUPFAM" id="SSF46689">
    <property type="entry name" value="Homeodomain-like"/>
    <property type="match status" value="1"/>
</dbReference>
<dbReference type="EMBL" id="BJMM01000003">
    <property type="protein sequence ID" value="GEB48436.1"/>
    <property type="molecule type" value="Genomic_DNA"/>
</dbReference>
<dbReference type="InterPro" id="IPR050109">
    <property type="entry name" value="HTH-type_TetR-like_transc_reg"/>
</dbReference>
<dbReference type="GO" id="GO:0000976">
    <property type="term" value="F:transcription cis-regulatory region binding"/>
    <property type="evidence" value="ECO:0007669"/>
    <property type="project" value="TreeGrafter"/>
</dbReference>
<evidence type="ECO:0000256" key="4">
    <source>
        <dbReference type="PROSITE-ProRule" id="PRU00335"/>
    </source>
</evidence>
<gene>
    <name evidence="6" type="ORF">SCA03_09870</name>
</gene>
<evidence type="ECO:0000313" key="7">
    <source>
        <dbReference type="Proteomes" id="UP000319210"/>
    </source>
</evidence>
<dbReference type="InterPro" id="IPR036271">
    <property type="entry name" value="Tet_transcr_reg_TetR-rel_C_sf"/>
</dbReference>
<proteinExistence type="predicted"/>